<dbReference type="InterPro" id="IPR039467">
    <property type="entry name" value="TFIIIB_B''_Myb"/>
</dbReference>
<dbReference type="GO" id="GO:0001156">
    <property type="term" value="F:TFIIIC-class transcription factor complex binding"/>
    <property type="evidence" value="ECO:0007669"/>
    <property type="project" value="TreeGrafter"/>
</dbReference>
<accession>A0A0A1TZA0</accession>
<dbReference type="SUPFAM" id="SSF46689">
    <property type="entry name" value="Homeodomain-like"/>
    <property type="match status" value="1"/>
</dbReference>
<dbReference type="PANTHER" id="PTHR22929">
    <property type="entry name" value="RNA POLYMERASE III TRANSCRIPTION INITIATION FACTOR B"/>
    <property type="match status" value="1"/>
</dbReference>
<dbReference type="OMA" id="ICRIPSK"/>
<dbReference type="InterPro" id="IPR009057">
    <property type="entry name" value="Homeodomain-like_sf"/>
</dbReference>
<dbReference type="GO" id="GO:0070898">
    <property type="term" value="P:RNA polymerase III preinitiation complex assembly"/>
    <property type="evidence" value="ECO:0007669"/>
    <property type="project" value="TreeGrafter"/>
</dbReference>
<dbReference type="VEuPathDB" id="AmoebaDB:EIN_314460"/>
<sequence>MTDNSKTTTTEKSDKVDFSTLSMRQICRIPSKKSSRKTKIVSKEPFNRYVDEECVGEISTEPSNEETASEVEKKRVVAKPRKSKKWDKQEILKLYTGIMKYGADFGLIELMFDDRTRKQIKAKFKAEERVRPNMIERALNAQQTMDAALLNETLDLITKQTPDENENEEQRKN</sequence>
<protein>
    <recommendedName>
        <fullName evidence="1">Myb-like domain-containing protein</fullName>
    </recommendedName>
</protein>
<dbReference type="OrthoDB" id="272624at2759"/>
<evidence type="ECO:0000313" key="3">
    <source>
        <dbReference type="Proteomes" id="UP000014680"/>
    </source>
</evidence>
<dbReference type="Gene3D" id="1.20.58.1880">
    <property type="match status" value="1"/>
</dbReference>
<feature type="domain" description="Myb-like" evidence="1">
    <location>
        <begin position="82"/>
        <end position="130"/>
    </location>
</feature>
<gene>
    <name evidence="2" type="ORF">EIN_314460</name>
</gene>
<dbReference type="Proteomes" id="UP000014680">
    <property type="component" value="Unassembled WGS sequence"/>
</dbReference>
<dbReference type="KEGG" id="eiv:EIN_314460"/>
<dbReference type="RefSeq" id="XP_004253678.1">
    <property type="nucleotide sequence ID" value="XM_004253630.1"/>
</dbReference>
<dbReference type="AlphaFoldDB" id="A0A0A1TZA0"/>
<keyword evidence="3" id="KW-1185">Reference proteome</keyword>
<evidence type="ECO:0000313" key="2">
    <source>
        <dbReference type="EMBL" id="ELP86907.1"/>
    </source>
</evidence>
<reference evidence="2 3" key="1">
    <citation type="submission" date="2012-10" db="EMBL/GenBank/DDBJ databases">
        <authorList>
            <person name="Zafar N."/>
            <person name="Inman J."/>
            <person name="Hall N."/>
            <person name="Lorenzi H."/>
            <person name="Caler E."/>
        </authorList>
    </citation>
    <scope>NUCLEOTIDE SEQUENCE [LARGE SCALE GENOMIC DNA]</scope>
    <source>
        <strain evidence="2 3">IP1</strain>
    </source>
</reference>
<dbReference type="CDD" id="cd00167">
    <property type="entry name" value="SANT"/>
    <property type="match status" value="1"/>
</dbReference>
<name>A0A0A1TZA0_ENTIV</name>
<proteinExistence type="predicted"/>
<dbReference type="SMART" id="SM00717">
    <property type="entry name" value="SANT"/>
    <property type="match status" value="1"/>
</dbReference>
<dbReference type="Pfam" id="PF15963">
    <property type="entry name" value="Myb_DNA-bind_7"/>
    <property type="match status" value="1"/>
</dbReference>
<dbReference type="GO" id="GO:0000126">
    <property type="term" value="C:transcription factor TFIIIB complex"/>
    <property type="evidence" value="ECO:0007669"/>
    <property type="project" value="TreeGrafter"/>
</dbReference>
<evidence type="ECO:0000259" key="1">
    <source>
        <dbReference type="SMART" id="SM00717"/>
    </source>
</evidence>
<dbReference type="GeneID" id="14885935"/>
<dbReference type="PANTHER" id="PTHR22929:SF0">
    <property type="entry name" value="TRANSCRIPTION FACTOR TFIIIB COMPONENT B'' HOMOLOG"/>
    <property type="match status" value="1"/>
</dbReference>
<dbReference type="InterPro" id="IPR001005">
    <property type="entry name" value="SANT/Myb"/>
</dbReference>
<dbReference type="EMBL" id="KB206890">
    <property type="protein sequence ID" value="ELP86907.1"/>
    <property type="molecule type" value="Genomic_DNA"/>
</dbReference>
<organism evidence="2 3">
    <name type="scientific">Entamoeba invadens IP1</name>
    <dbReference type="NCBI Taxonomy" id="370355"/>
    <lineage>
        <taxon>Eukaryota</taxon>
        <taxon>Amoebozoa</taxon>
        <taxon>Evosea</taxon>
        <taxon>Archamoebae</taxon>
        <taxon>Mastigamoebida</taxon>
        <taxon>Entamoebidae</taxon>
        <taxon>Entamoeba</taxon>
    </lineage>
</organism>